<keyword evidence="4 5" id="KW-0326">Glycosidase</keyword>
<dbReference type="EC" id="3.2.1.26" evidence="2"/>
<keyword evidence="3 5" id="KW-0378">Hydrolase</keyword>
<sequence>MAQDADRNTPRHHVRPARGGWCNDPNGPLLFGDRYHLFQQHNPGSTSWGDIHWSHASSADLVTWTDHGIALAPTPGGRDALGAWSGCATVDRGVATAVYTGMDRTDGIGSVMLARADDDTLEQFTAVPTPVVDGPPEGADLLAFRDPYLVEVGGVRWGLVGAGHVGGGRPDVLVYRVDELDSWTFAGSLLDASDPAAARLAAPADAWECPALLPAGKDRWVLLLSLWIADITYTTVALTGTVETGGGLRFSPDGGGGLLDYGRDHYAATALLEHDRTLVWGWSWESRSPSDSAEAGWAGCATFPRELGLHDDGGLRVVPARELTALRGEVLEVGTDLPAAYELDLRATIAQPETEVELRLGPSVALRATPSRGLVELDRSAVPAGASHPLPRAGSAIASVPIATAVHLRVLVDGPVIEVYVNDRAVITEKVHPAPAGAAEVSVPRGDAAVELTGWALDPDRAGTGTTGPAALHLANR</sequence>
<dbReference type="RefSeq" id="WP_270948693.1">
    <property type="nucleotide sequence ID" value="NZ_JAQGLA010000013.1"/>
</dbReference>
<accession>A0ABT4UWL6</accession>
<evidence type="ECO:0000259" key="6">
    <source>
        <dbReference type="Pfam" id="PF00251"/>
    </source>
</evidence>
<dbReference type="PANTHER" id="PTHR43101:SF1">
    <property type="entry name" value="BETA-FRUCTOSIDASE"/>
    <property type="match status" value="1"/>
</dbReference>
<feature type="domain" description="Glycosyl hydrolase family 32 C-terminal" evidence="7">
    <location>
        <begin position="340"/>
        <end position="441"/>
    </location>
</feature>
<evidence type="ECO:0000259" key="7">
    <source>
        <dbReference type="Pfam" id="PF08244"/>
    </source>
</evidence>
<dbReference type="EMBL" id="JAQGLA010000013">
    <property type="protein sequence ID" value="MDA3626110.1"/>
    <property type="molecule type" value="Genomic_DNA"/>
</dbReference>
<proteinExistence type="inferred from homology"/>
<evidence type="ECO:0000256" key="4">
    <source>
        <dbReference type="ARBA" id="ARBA00023295"/>
    </source>
</evidence>
<feature type="domain" description="Glycosyl hydrolase family 32 N-terminal" evidence="6">
    <location>
        <begin position="13"/>
        <end position="313"/>
    </location>
</feature>
<dbReference type="InterPro" id="IPR013189">
    <property type="entry name" value="Glyco_hydro_32_C"/>
</dbReference>
<dbReference type="Gene3D" id="2.115.10.20">
    <property type="entry name" value="Glycosyl hydrolase domain, family 43"/>
    <property type="match status" value="1"/>
</dbReference>
<gene>
    <name evidence="8" type="ORF">OU415_11745</name>
</gene>
<dbReference type="CDD" id="cd08996">
    <property type="entry name" value="GH32_FFase"/>
    <property type="match status" value="1"/>
</dbReference>
<organism evidence="8 9">
    <name type="scientific">Saccharopolyspora oryzae</name>
    <dbReference type="NCBI Taxonomy" id="2997343"/>
    <lineage>
        <taxon>Bacteria</taxon>
        <taxon>Bacillati</taxon>
        <taxon>Actinomycetota</taxon>
        <taxon>Actinomycetes</taxon>
        <taxon>Pseudonocardiales</taxon>
        <taxon>Pseudonocardiaceae</taxon>
        <taxon>Saccharopolyspora</taxon>
    </lineage>
</organism>
<dbReference type="PANTHER" id="PTHR43101">
    <property type="entry name" value="BETA-FRUCTOSIDASE"/>
    <property type="match status" value="1"/>
</dbReference>
<protein>
    <recommendedName>
        <fullName evidence="2">beta-fructofuranosidase</fullName>
        <ecNumber evidence="2">3.2.1.26</ecNumber>
    </recommendedName>
</protein>
<dbReference type="InterPro" id="IPR023296">
    <property type="entry name" value="Glyco_hydro_beta-prop_sf"/>
</dbReference>
<dbReference type="Proteomes" id="UP001210380">
    <property type="component" value="Unassembled WGS sequence"/>
</dbReference>
<dbReference type="Gene3D" id="2.60.120.560">
    <property type="entry name" value="Exo-inulinase, domain 1"/>
    <property type="match status" value="1"/>
</dbReference>
<comment type="similarity">
    <text evidence="1 5">Belongs to the glycosyl hydrolase 32 family.</text>
</comment>
<dbReference type="SUPFAM" id="SSF75005">
    <property type="entry name" value="Arabinanase/levansucrase/invertase"/>
    <property type="match status" value="1"/>
</dbReference>
<evidence type="ECO:0000256" key="1">
    <source>
        <dbReference type="ARBA" id="ARBA00009902"/>
    </source>
</evidence>
<dbReference type="SMART" id="SM00640">
    <property type="entry name" value="Glyco_32"/>
    <property type="match status" value="1"/>
</dbReference>
<keyword evidence="9" id="KW-1185">Reference proteome</keyword>
<evidence type="ECO:0000256" key="5">
    <source>
        <dbReference type="RuleBase" id="RU362110"/>
    </source>
</evidence>
<dbReference type="InterPro" id="IPR051214">
    <property type="entry name" value="GH32_Enzymes"/>
</dbReference>
<evidence type="ECO:0000313" key="9">
    <source>
        <dbReference type="Proteomes" id="UP001210380"/>
    </source>
</evidence>
<dbReference type="GO" id="GO:0016787">
    <property type="term" value="F:hydrolase activity"/>
    <property type="evidence" value="ECO:0007669"/>
    <property type="project" value="UniProtKB-KW"/>
</dbReference>
<dbReference type="Pfam" id="PF00251">
    <property type="entry name" value="Glyco_hydro_32N"/>
    <property type="match status" value="1"/>
</dbReference>
<evidence type="ECO:0000256" key="2">
    <source>
        <dbReference type="ARBA" id="ARBA00012758"/>
    </source>
</evidence>
<reference evidence="8 9" key="1">
    <citation type="submission" date="2022-11" db="EMBL/GenBank/DDBJ databases">
        <title>Draft genome sequence of Saccharopolyspora sp. WRP15-2 isolated from rhizosphere soils of wild rice in Thailand.</title>
        <authorList>
            <person name="Duangmal K."/>
            <person name="Kammanee S."/>
            <person name="Muangham S."/>
        </authorList>
    </citation>
    <scope>NUCLEOTIDE SEQUENCE [LARGE SCALE GENOMIC DNA]</scope>
    <source>
        <strain evidence="8 9">WRP15-2</strain>
    </source>
</reference>
<dbReference type="InterPro" id="IPR001362">
    <property type="entry name" value="Glyco_hydro_32"/>
</dbReference>
<dbReference type="SUPFAM" id="SSF49899">
    <property type="entry name" value="Concanavalin A-like lectins/glucanases"/>
    <property type="match status" value="1"/>
</dbReference>
<name>A0ABT4UWL6_9PSEU</name>
<dbReference type="InterPro" id="IPR013320">
    <property type="entry name" value="ConA-like_dom_sf"/>
</dbReference>
<evidence type="ECO:0000313" key="8">
    <source>
        <dbReference type="EMBL" id="MDA3626110.1"/>
    </source>
</evidence>
<comment type="caution">
    <text evidence="8">The sequence shown here is derived from an EMBL/GenBank/DDBJ whole genome shotgun (WGS) entry which is preliminary data.</text>
</comment>
<dbReference type="InterPro" id="IPR013148">
    <property type="entry name" value="Glyco_hydro_32_N"/>
</dbReference>
<evidence type="ECO:0000256" key="3">
    <source>
        <dbReference type="ARBA" id="ARBA00022801"/>
    </source>
</evidence>
<dbReference type="Pfam" id="PF08244">
    <property type="entry name" value="Glyco_hydro_32C"/>
    <property type="match status" value="1"/>
</dbReference>